<keyword evidence="8" id="KW-1185">Reference proteome</keyword>
<dbReference type="PRINTS" id="PR01576">
    <property type="entry name" value="PDEFORMYLASE"/>
</dbReference>
<evidence type="ECO:0000256" key="1">
    <source>
        <dbReference type="ARBA" id="ARBA00010759"/>
    </source>
</evidence>
<dbReference type="GO" id="GO:0006412">
    <property type="term" value="P:translation"/>
    <property type="evidence" value="ECO:0007669"/>
    <property type="project" value="UniProtKB-UniRule"/>
</dbReference>
<feature type="binding site" evidence="6">
    <location>
        <position position="145"/>
    </location>
    <ligand>
        <name>Fe cation</name>
        <dbReference type="ChEBI" id="CHEBI:24875"/>
    </ligand>
</feature>
<keyword evidence="5 6" id="KW-0408">Iron</keyword>
<dbReference type="Pfam" id="PF01327">
    <property type="entry name" value="Pep_deformylase"/>
    <property type="match status" value="1"/>
</dbReference>
<keyword evidence="4 6" id="KW-0648">Protein biosynthesis</keyword>
<accession>A0A1I1V2Y5</accession>
<evidence type="ECO:0000313" key="8">
    <source>
        <dbReference type="Proteomes" id="UP000198716"/>
    </source>
</evidence>
<dbReference type="InterPro" id="IPR036821">
    <property type="entry name" value="Peptide_deformylase_sf"/>
</dbReference>
<dbReference type="EC" id="3.5.1.88" evidence="6"/>
<name>A0A1I1V2Y5_9ACTN</name>
<proteinExistence type="inferred from homology"/>
<comment type="function">
    <text evidence="6">Removes the formyl group from the N-terminal Met of newly synthesized proteins. Requires at least a dipeptide for an efficient rate of reaction. N-terminal L-methionine is a prerequisite for activity but the enzyme has broad specificity at other positions.</text>
</comment>
<keyword evidence="3 6" id="KW-0378">Hydrolase</keyword>
<dbReference type="Gene3D" id="3.90.45.10">
    <property type="entry name" value="Peptide deformylase"/>
    <property type="match status" value="1"/>
</dbReference>
<keyword evidence="2 6" id="KW-0479">Metal-binding</keyword>
<comment type="catalytic activity">
    <reaction evidence="6">
        <text>N-terminal N-formyl-L-methionyl-[peptide] + H2O = N-terminal L-methionyl-[peptide] + formate</text>
        <dbReference type="Rhea" id="RHEA:24420"/>
        <dbReference type="Rhea" id="RHEA-COMP:10639"/>
        <dbReference type="Rhea" id="RHEA-COMP:10640"/>
        <dbReference type="ChEBI" id="CHEBI:15377"/>
        <dbReference type="ChEBI" id="CHEBI:15740"/>
        <dbReference type="ChEBI" id="CHEBI:49298"/>
        <dbReference type="ChEBI" id="CHEBI:64731"/>
        <dbReference type="EC" id="3.5.1.88"/>
    </reaction>
</comment>
<evidence type="ECO:0000256" key="2">
    <source>
        <dbReference type="ARBA" id="ARBA00022723"/>
    </source>
</evidence>
<feature type="active site" evidence="6">
    <location>
        <position position="142"/>
    </location>
</feature>
<dbReference type="PANTHER" id="PTHR10458">
    <property type="entry name" value="PEPTIDE DEFORMYLASE"/>
    <property type="match status" value="1"/>
</dbReference>
<dbReference type="EMBL" id="FOMZ01000003">
    <property type="protein sequence ID" value="SFD77386.1"/>
    <property type="molecule type" value="Genomic_DNA"/>
</dbReference>
<evidence type="ECO:0000256" key="5">
    <source>
        <dbReference type="ARBA" id="ARBA00023004"/>
    </source>
</evidence>
<dbReference type="Proteomes" id="UP000198716">
    <property type="component" value="Unassembled WGS sequence"/>
</dbReference>
<comment type="cofactor">
    <cofactor evidence="6">
        <name>Fe(2+)</name>
        <dbReference type="ChEBI" id="CHEBI:29033"/>
    </cofactor>
    <text evidence="6">Binds 1 Fe(2+) ion.</text>
</comment>
<protein>
    <recommendedName>
        <fullName evidence="6">Peptide deformylase</fullName>
        <shortName evidence="6">PDF</shortName>
        <ecNumber evidence="6">3.5.1.88</ecNumber>
    </recommendedName>
    <alternativeName>
        <fullName evidence="6">Polypeptide deformylase</fullName>
    </alternativeName>
</protein>
<dbReference type="CDD" id="cd00487">
    <property type="entry name" value="Pep_deformylase"/>
    <property type="match status" value="1"/>
</dbReference>
<dbReference type="NCBIfam" id="NF001159">
    <property type="entry name" value="PRK00150.1-3"/>
    <property type="match status" value="1"/>
</dbReference>
<evidence type="ECO:0000256" key="4">
    <source>
        <dbReference type="ARBA" id="ARBA00022917"/>
    </source>
</evidence>
<dbReference type="PIRSF" id="PIRSF004749">
    <property type="entry name" value="Pep_def"/>
    <property type="match status" value="1"/>
</dbReference>
<sequence length="177" mass="19486">MVRAEELEGATLTIKPIRRFGDPVLRTVAEPVTVFDDRITSLVTDLLDTVTEPGRAGVAAPQIGVSLRAFSYNVDGEKGYVLNPELVETSGEQDGEEGCLSVPGLSYPTHRASHAVVRGVNLRNEPVTVAGDDLMARCLQHETDHLDGIVYLQRLEPEKRRSAMKDVRGTDWFWNGN</sequence>
<dbReference type="AlphaFoldDB" id="A0A1I1V2Y5"/>
<feature type="binding site" evidence="6">
    <location>
        <position position="141"/>
    </location>
    <ligand>
        <name>Fe cation</name>
        <dbReference type="ChEBI" id="CHEBI:24875"/>
    </ligand>
</feature>
<evidence type="ECO:0000256" key="6">
    <source>
        <dbReference type="HAMAP-Rule" id="MF_00163"/>
    </source>
</evidence>
<organism evidence="7 8">
    <name type="scientific">Actinopolyspora alba</name>
    <dbReference type="NCBI Taxonomy" id="673379"/>
    <lineage>
        <taxon>Bacteria</taxon>
        <taxon>Bacillati</taxon>
        <taxon>Actinomycetota</taxon>
        <taxon>Actinomycetes</taxon>
        <taxon>Actinopolysporales</taxon>
        <taxon>Actinopolysporaceae</taxon>
        <taxon>Actinopolyspora</taxon>
        <taxon>Actinopolyspora alba group</taxon>
    </lineage>
</organism>
<evidence type="ECO:0000313" key="7">
    <source>
        <dbReference type="EMBL" id="SFD77386.1"/>
    </source>
</evidence>
<dbReference type="GO" id="GO:0046872">
    <property type="term" value="F:metal ion binding"/>
    <property type="evidence" value="ECO:0007669"/>
    <property type="project" value="UniProtKB-KW"/>
</dbReference>
<dbReference type="GO" id="GO:0042586">
    <property type="term" value="F:peptide deformylase activity"/>
    <property type="evidence" value="ECO:0007669"/>
    <property type="project" value="UniProtKB-UniRule"/>
</dbReference>
<dbReference type="NCBIfam" id="TIGR00079">
    <property type="entry name" value="pept_deformyl"/>
    <property type="match status" value="1"/>
</dbReference>
<reference evidence="8" key="1">
    <citation type="submission" date="2016-10" db="EMBL/GenBank/DDBJ databases">
        <authorList>
            <person name="Varghese N."/>
            <person name="Submissions S."/>
        </authorList>
    </citation>
    <scope>NUCLEOTIDE SEQUENCE [LARGE SCALE GENOMIC DNA]</scope>
    <source>
        <strain evidence="8">DSM 45004</strain>
    </source>
</reference>
<comment type="similarity">
    <text evidence="1 6">Belongs to the polypeptide deformylase family.</text>
</comment>
<dbReference type="PANTHER" id="PTHR10458:SF2">
    <property type="entry name" value="PEPTIDE DEFORMYLASE, MITOCHONDRIAL"/>
    <property type="match status" value="1"/>
</dbReference>
<evidence type="ECO:0000256" key="3">
    <source>
        <dbReference type="ARBA" id="ARBA00022801"/>
    </source>
</evidence>
<gene>
    <name evidence="6" type="primary">def</name>
    <name evidence="7" type="ORF">SAMN04487819_10366</name>
</gene>
<dbReference type="HAMAP" id="MF_00163">
    <property type="entry name" value="Pep_deformylase"/>
    <property type="match status" value="1"/>
</dbReference>
<dbReference type="SUPFAM" id="SSF56420">
    <property type="entry name" value="Peptide deformylase"/>
    <property type="match status" value="1"/>
</dbReference>
<dbReference type="InterPro" id="IPR023635">
    <property type="entry name" value="Peptide_deformylase"/>
</dbReference>
<feature type="binding site" evidence="6">
    <location>
        <position position="99"/>
    </location>
    <ligand>
        <name>Fe cation</name>
        <dbReference type="ChEBI" id="CHEBI:24875"/>
    </ligand>
</feature>